<proteinExistence type="predicted"/>
<evidence type="ECO:0000256" key="10">
    <source>
        <dbReference type="ARBA" id="ARBA00023237"/>
    </source>
</evidence>
<feature type="region of interest" description="Disordered" evidence="11">
    <location>
        <begin position="165"/>
        <end position="199"/>
    </location>
</feature>
<keyword evidence="8" id="KW-0626">Porin</keyword>
<comment type="subunit">
    <text evidence="2">Homotrimer.</text>
</comment>
<keyword evidence="3" id="KW-0813">Transport</keyword>
<evidence type="ECO:0000256" key="5">
    <source>
        <dbReference type="ARBA" id="ARBA00022692"/>
    </source>
</evidence>
<keyword evidence="14" id="KW-1185">Reference proteome</keyword>
<accession>A0ABM8X281</accession>
<dbReference type="SUPFAM" id="SSF56935">
    <property type="entry name" value="Porins"/>
    <property type="match status" value="1"/>
</dbReference>
<evidence type="ECO:0000259" key="12">
    <source>
        <dbReference type="Pfam" id="PF13609"/>
    </source>
</evidence>
<keyword evidence="9" id="KW-0472">Membrane</keyword>
<sequence length="230" mass="24773">MFGRNAYVGLNGSFGAIKLGRNTTPWFVSMLLFNPLADSATFSPMFLHTYTTPPGSPVGNSVAGDTAWDNSVLYQSPGFGGLRFNAIYSTGETTGHRGKQNYGGNATYFNGNFGATLAVQRVAVNAPEFAAFGASYQMAYLAGASYDFKVVKLFGQYAQSDNNFNAQSRRRDKTVQVGASAPLGPGSLWPRGSARGRAERDHRLGASRHYDAGVRLSVLQAHRHVCRLAV</sequence>
<keyword evidence="7" id="KW-0406">Ion transport</keyword>
<comment type="subcellular location">
    <subcellularLocation>
        <location evidence="1">Cell outer membrane</location>
        <topology evidence="1">Multi-pass membrane protein</topology>
    </subcellularLocation>
</comment>
<organism evidence="13 14">
    <name type="scientific">Cupriavidus pinatubonensis</name>
    <dbReference type="NCBI Taxonomy" id="248026"/>
    <lineage>
        <taxon>Bacteria</taxon>
        <taxon>Pseudomonadati</taxon>
        <taxon>Pseudomonadota</taxon>
        <taxon>Betaproteobacteria</taxon>
        <taxon>Burkholderiales</taxon>
        <taxon>Burkholderiaceae</taxon>
        <taxon>Cupriavidus</taxon>
    </lineage>
</organism>
<evidence type="ECO:0000256" key="4">
    <source>
        <dbReference type="ARBA" id="ARBA00022452"/>
    </source>
</evidence>
<keyword evidence="6" id="KW-0732">Signal</keyword>
<evidence type="ECO:0000256" key="7">
    <source>
        <dbReference type="ARBA" id="ARBA00023065"/>
    </source>
</evidence>
<feature type="domain" description="Porin" evidence="12">
    <location>
        <begin position="2"/>
        <end position="188"/>
    </location>
</feature>
<dbReference type="InterPro" id="IPR023614">
    <property type="entry name" value="Porin_dom_sf"/>
</dbReference>
<evidence type="ECO:0000256" key="6">
    <source>
        <dbReference type="ARBA" id="ARBA00022729"/>
    </source>
</evidence>
<dbReference type="PANTHER" id="PTHR34501:SF9">
    <property type="entry name" value="MAJOR OUTER MEMBRANE PROTEIN P.IA"/>
    <property type="match status" value="1"/>
</dbReference>
<dbReference type="InterPro" id="IPR050298">
    <property type="entry name" value="Gram-neg_bact_OMP"/>
</dbReference>
<evidence type="ECO:0000256" key="2">
    <source>
        <dbReference type="ARBA" id="ARBA00011233"/>
    </source>
</evidence>
<keyword evidence="4" id="KW-1134">Transmembrane beta strand</keyword>
<evidence type="ECO:0000256" key="11">
    <source>
        <dbReference type="SAM" id="MobiDB-lite"/>
    </source>
</evidence>
<keyword evidence="5" id="KW-0812">Transmembrane</keyword>
<evidence type="ECO:0000256" key="1">
    <source>
        <dbReference type="ARBA" id="ARBA00004571"/>
    </source>
</evidence>
<evidence type="ECO:0000313" key="13">
    <source>
        <dbReference type="EMBL" id="CAG9174008.1"/>
    </source>
</evidence>
<evidence type="ECO:0000256" key="8">
    <source>
        <dbReference type="ARBA" id="ARBA00023114"/>
    </source>
</evidence>
<dbReference type="Pfam" id="PF13609">
    <property type="entry name" value="Porin_4"/>
    <property type="match status" value="1"/>
</dbReference>
<evidence type="ECO:0000256" key="9">
    <source>
        <dbReference type="ARBA" id="ARBA00023136"/>
    </source>
</evidence>
<dbReference type="PANTHER" id="PTHR34501">
    <property type="entry name" value="PROTEIN YDDL-RELATED"/>
    <property type="match status" value="1"/>
</dbReference>
<dbReference type="EMBL" id="CAJZAF010000013">
    <property type="protein sequence ID" value="CAG9174008.1"/>
    <property type="molecule type" value="Genomic_DNA"/>
</dbReference>
<dbReference type="Gene3D" id="2.40.160.10">
    <property type="entry name" value="Porin"/>
    <property type="match status" value="1"/>
</dbReference>
<keyword evidence="10" id="KW-0998">Cell outer membrane</keyword>
<gene>
    <name evidence="13" type="ORF">LMG23994_02764</name>
</gene>
<evidence type="ECO:0000256" key="3">
    <source>
        <dbReference type="ARBA" id="ARBA00022448"/>
    </source>
</evidence>
<dbReference type="CDD" id="cd00342">
    <property type="entry name" value="gram_neg_porins"/>
    <property type="match status" value="1"/>
</dbReference>
<protein>
    <recommendedName>
        <fullName evidence="12">Porin domain-containing protein</fullName>
    </recommendedName>
</protein>
<dbReference type="Proteomes" id="UP000701702">
    <property type="component" value="Unassembled WGS sequence"/>
</dbReference>
<name>A0ABM8X281_9BURK</name>
<dbReference type="InterPro" id="IPR033900">
    <property type="entry name" value="Gram_neg_porin_domain"/>
</dbReference>
<reference evidence="13 14" key="1">
    <citation type="submission" date="2021-08" db="EMBL/GenBank/DDBJ databases">
        <authorList>
            <person name="Peeters C."/>
        </authorList>
    </citation>
    <scope>NUCLEOTIDE SEQUENCE [LARGE SCALE GENOMIC DNA]</scope>
    <source>
        <strain evidence="13 14">LMG 23994</strain>
    </source>
</reference>
<comment type="caution">
    <text evidence="13">The sequence shown here is derived from an EMBL/GenBank/DDBJ whole genome shotgun (WGS) entry which is preliminary data.</text>
</comment>
<evidence type="ECO:0000313" key="14">
    <source>
        <dbReference type="Proteomes" id="UP000701702"/>
    </source>
</evidence>